<evidence type="ECO:0000313" key="2">
    <source>
        <dbReference type="EMBL" id="GLB43016.1"/>
    </source>
</evidence>
<organism evidence="2 3">
    <name type="scientific">Lyophyllum shimeji</name>
    <name type="common">Hon-shimeji</name>
    <name type="synonym">Tricholoma shimeji</name>
    <dbReference type="NCBI Taxonomy" id="47721"/>
    <lineage>
        <taxon>Eukaryota</taxon>
        <taxon>Fungi</taxon>
        <taxon>Dikarya</taxon>
        <taxon>Basidiomycota</taxon>
        <taxon>Agaricomycotina</taxon>
        <taxon>Agaricomycetes</taxon>
        <taxon>Agaricomycetidae</taxon>
        <taxon>Agaricales</taxon>
        <taxon>Tricholomatineae</taxon>
        <taxon>Lyophyllaceae</taxon>
        <taxon>Lyophyllum</taxon>
    </lineage>
</organism>
<gene>
    <name evidence="2" type="ORF">LshimejAT787_1204650</name>
</gene>
<dbReference type="Proteomes" id="UP001063166">
    <property type="component" value="Unassembled WGS sequence"/>
</dbReference>
<reference evidence="2" key="1">
    <citation type="submission" date="2022-07" db="EMBL/GenBank/DDBJ databases">
        <title>The genome of Lyophyllum shimeji provides insight into the initial evolution of ectomycorrhizal fungal genome.</title>
        <authorList>
            <person name="Kobayashi Y."/>
            <person name="Shibata T."/>
            <person name="Hirakawa H."/>
            <person name="Shigenobu S."/>
            <person name="Nishiyama T."/>
            <person name="Yamada A."/>
            <person name="Hasebe M."/>
            <person name="Kawaguchi M."/>
        </authorList>
    </citation>
    <scope>NUCLEOTIDE SEQUENCE</scope>
    <source>
        <strain evidence="2">AT787</strain>
    </source>
</reference>
<comment type="caution">
    <text evidence="2">The sequence shown here is derived from an EMBL/GenBank/DDBJ whole genome shotgun (WGS) entry which is preliminary data.</text>
</comment>
<evidence type="ECO:0000256" key="1">
    <source>
        <dbReference type="SAM" id="MobiDB-lite"/>
    </source>
</evidence>
<feature type="region of interest" description="Disordered" evidence="1">
    <location>
        <begin position="150"/>
        <end position="169"/>
    </location>
</feature>
<sequence>MGVTTAASGRIGATMVGVVHAANSVVGGPVVIADLPVARSQVLKPLTRGSSTLATSKVTTTSGSAINFSFNGTGVWLYAKQSTYTVVFQSNDNYLLTPRNVTGDCDIGWSRDGLPYNEYHVSVFPNTDSGPFELLSVSVQQLDKYAVESTPTMTSTSATRTPTQSSSASRWKNSSERVACVFATVMLAGAL</sequence>
<evidence type="ECO:0000313" key="3">
    <source>
        <dbReference type="Proteomes" id="UP001063166"/>
    </source>
</evidence>
<accession>A0A9P3UUB9</accession>
<name>A0A9P3UUB9_LYOSH</name>
<protein>
    <submittedName>
        <fullName evidence="2">Uncharacterized protein</fullName>
    </submittedName>
</protein>
<dbReference type="OrthoDB" id="3061170at2759"/>
<dbReference type="AlphaFoldDB" id="A0A9P3UUB9"/>
<dbReference type="EMBL" id="BRPK01000012">
    <property type="protein sequence ID" value="GLB43016.1"/>
    <property type="molecule type" value="Genomic_DNA"/>
</dbReference>
<proteinExistence type="predicted"/>
<keyword evidence="3" id="KW-1185">Reference proteome</keyword>